<organism evidence="1 2">
    <name type="scientific">Coemansia nantahalensis</name>
    <dbReference type="NCBI Taxonomy" id="2789366"/>
    <lineage>
        <taxon>Eukaryota</taxon>
        <taxon>Fungi</taxon>
        <taxon>Fungi incertae sedis</taxon>
        <taxon>Zoopagomycota</taxon>
        <taxon>Kickxellomycotina</taxon>
        <taxon>Kickxellomycetes</taxon>
        <taxon>Kickxellales</taxon>
        <taxon>Kickxellaceae</taxon>
        <taxon>Coemansia</taxon>
    </lineage>
</organism>
<evidence type="ECO:0000313" key="1">
    <source>
        <dbReference type="EMBL" id="KAJ2765292.1"/>
    </source>
</evidence>
<reference evidence="1" key="1">
    <citation type="submission" date="2022-07" db="EMBL/GenBank/DDBJ databases">
        <title>Phylogenomic reconstructions and comparative analyses of Kickxellomycotina fungi.</title>
        <authorList>
            <person name="Reynolds N.K."/>
            <person name="Stajich J.E."/>
            <person name="Barry K."/>
            <person name="Grigoriev I.V."/>
            <person name="Crous P."/>
            <person name="Smith M.E."/>
        </authorList>
    </citation>
    <scope>NUCLEOTIDE SEQUENCE</scope>
    <source>
        <strain evidence="1">CBS 109366</strain>
    </source>
</reference>
<comment type="caution">
    <text evidence="1">The sequence shown here is derived from an EMBL/GenBank/DDBJ whole genome shotgun (WGS) entry which is preliminary data.</text>
</comment>
<keyword evidence="2" id="KW-1185">Reference proteome</keyword>
<name>A0ACC1JQH2_9FUNG</name>
<accession>A0ACC1JQH2</accession>
<dbReference type="EMBL" id="JANBUJ010002055">
    <property type="protein sequence ID" value="KAJ2765292.1"/>
    <property type="molecule type" value="Genomic_DNA"/>
</dbReference>
<dbReference type="Proteomes" id="UP001140234">
    <property type="component" value="Unassembled WGS sequence"/>
</dbReference>
<evidence type="ECO:0000313" key="2">
    <source>
        <dbReference type="Proteomes" id="UP001140234"/>
    </source>
</evidence>
<gene>
    <name evidence="1" type="ORF">IWQ57_004833</name>
</gene>
<protein>
    <submittedName>
        <fullName evidence="1">Uncharacterized protein</fullName>
    </submittedName>
</protein>
<sequence>MDCGAPAALATDDGLCAELGRELKNHAYGLRSFGAPTAAGRRPPRARAAVELLEDTAATVELGADGYALAPAEPGAPARRFETLTALLQDASPAFGRAMHAALLKRLCALPPASQ</sequence>
<proteinExistence type="predicted"/>